<accession>A0A8H3ID99</accession>
<dbReference type="AlphaFoldDB" id="A0A8H3ID99"/>
<protein>
    <submittedName>
        <fullName evidence="1">Uncharacterized protein</fullName>
    </submittedName>
</protein>
<name>A0A8H3ID99_9LECA</name>
<organism evidence="1 2">
    <name type="scientific">Gomphillus americanus</name>
    <dbReference type="NCBI Taxonomy" id="1940652"/>
    <lineage>
        <taxon>Eukaryota</taxon>
        <taxon>Fungi</taxon>
        <taxon>Dikarya</taxon>
        <taxon>Ascomycota</taxon>
        <taxon>Pezizomycotina</taxon>
        <taxon>Lecanoromycetes</taxon>
        <taxon>OSLEUM clade</taxon>
        <taxon>Ostropomycetidae</taxon>
        <taxon>Ostropales</taxon>
        <taxon>Graphidaceae</taxon>
        <taxon>Gomphilloideae</taxon>
        <taxon>Gomphillus</taxon>
    </lineage>
</organism>
<proteinExistence type="predicted"/>
<dbReference type="EMBL" id="CAJPDQ010000005">
    <property type="protein sequence ID" value="CAF9909384.1"/>
    <property type="molecule type" value="Genomic_DNA"/>
</dbReference>
<gene>
    <name evidence="1" type="ORF">GOMPHAMPRED_006735</name>
</gene>
<dbReference type="Proteomes" id="UP000664169">
    <property type="component" value="Unassembled WGS sequence"/>
</dbReference>
<keyword evidence="2" id="KW-1185">Reference proteome</keyword>
<reference evidence="1" key="1">
    <citation type="submission" date="2021-03" db="EMBL/GenBank/DDBJ databases">
        <authorList>
            <person name="Tagirdzhanova G."/>
        </authorList>
    </citation>
    <scope>NUCLEOTIDE SEQUENCE</scope>
</reference>
<comment type="caution">
    <text evidence="1">The sequence shown here is derived from an EMBL/GenBank/DDBJ whole genome shotgun (WGS) entry which is preliminary data.</text>
</comment>
<dbReference type="OrthoDB" id="3526561at2759"/>
<sequence length="813" mass="89971">MSNTQVARLATATAGLNFIKAMIDYSANGPLADGIAATRQWLMREGIDEKAFMACRDLAADCAHPNKHGSQLQRGIDESDNMILLQAKKAPLQLIVSGSLGRLVGRSPDVAYMVTTVATLTKVHTQQAIVEILSSMILDQGGHETKIQAKFDIRRTLIKATIEKIVDSIFVNVSNAGHKLANLPSELSKLHQHLLDDRTFAAIVVGINRSDGDIMVRSDRFLVNLTLWLLYHFEGTIEVYVQSSLLFKDQRGEHKRRLRLSISYHCFSNAEGSWDEECLRRNGKVEASVGSGISWKTFVKGQDDTKHRPVSYERHALYDLDEMLANPVRRRIHITHDQRKKISDAARQILQWFFDLPLSKEWSLPGLLFIIDPRKKTSTGQRTIGDLFAQTPQMLQKATATVNLFSEAIAWDKVDEKQYQMESDSSDEDKNPEDLPAPLPVSLETFTNWFPLLRDLLEIVQPDCVCMACRRAQGLDLCRPGCKRYDSFCRFNLHLVHGLCDAVGADHVSGQVDAQSLVQGIVGLLRGVITSKMIRWDDVFVLTASAITGKTLTTGLQELQDSATLGGGDYVATSLHAAVQYGSLVVAASWLDISGDLRQTRPFSISIHEGNVLGVADDFAIIACEAMDQQESDVISIEKVEVGCAIPSAAGQTDTSHAEVHAAVFLYGEQRYRLMTCVSTGPRLAVVDPSKVIAGHWHSEVESCQHRGAKMSPGRTAPDTLIVYDFEAAFASWWSPKGLPSLSLTTRVDTHLKMNALLALVTNAAICDAETCCLDCVLDKAKIFELNKQFLITFAKVSRLEVSRSRVVPIERP</sequence>
<evidence type="ECO:0000313" key="1">
    <source>
        <dbReference type="EMBL" id="CAF9909384.1"/>
    </source>
</evidence>
<evidence type="ECO:0000313" key="2">
    <source>
        <dbReference type="Proteomes" id="UP000664169"/>
    </source>
</evidence>